<comment type="catalytic activity">
    <reaction evidence="1">
        <text>Hydrolyzes single-stranded DNA or mismatched double-stranded DNA and polynucleotides, releasing free uracil.</text>
        <dbReference type="EC" id="3.2.2.27"/>
    </reaction>
</comment>
<evidence type="ECO:0000313" key="14">
    <source>
        <dbReference type="EMBL" id="SIT81538.1"/>
    </source>
</evidence>
<evidence type="ECO:0000256" key="12">
    <source>
        <dbReference type="SAM" id="MobiDB-lite"/>
    </source>
</evidence>
<dbReference type="GO" id="GO:0006281">
    <property type="term" value="P:DNA repair"/>
    <property type="evidence" value="ECO:0007669"/>
    <property type="project" value="UniProtKB-KW"/>
</dbReference>
<evidence type="ECO:0000256" key="2">
    <source>
        <dbReference type="ARBA" id="ARBA00006521"/>
    </source>
</evidence>
<name>A0A1R3WXD3_9RHOB</name>
<evidence type="ECO:0000256" key="6">
    <source>
        <dbReference type="ARBA" id="ARBA00022723"/>
    </source>
</evidence>
<dbReference type="Proteomes" id="UP000192455">
    <property type="component" value="Unassembled WGS sequence"/>
</dbReference>
<evidence type="ECO:0000313" key="15">
    <source>
        <dbReference type="Proteomes" id="UP000192455"/>
    </source>
</evidence>
<keyword evidence="10" id="KW-0411">Iron-sulfur</keyword>
<dbReference type="InterPro" id="IPR036895">
    <property type="entry name" value="Uracil-DNA_glycosylase-like_sf"/>
</dbReference>
<dbReference type="SMART" id="SM00987">
    <property type="entry name" value="UreE_C"/>
    <property type="match status" value="1"/>
</dbReference>
<evidence type="ECO:0000256" key="3">
    <source>
        <dbReference type="ARBA" id="ARBA00012030"/>
    </source>
</evidence>
<dbReference type="GO" id="GO:0051539">
    <property type="term" value="F:4 iron, 4 sulfur cluster binding"/>
    <property type="evidence" value="ECO:0007669"/>
    <property type="project" value="UniProtKB-KW"/>
</dbReference>
<organism evidence="14 15">
    <name type="scientific">Pontibaca methylaminivorans</name>
    <dbReference type="NCBI Taxonomy" id="515897"/>
    <lineage>
        <taxon>Bacteria</taxon>
        <taxon>Pseudomonadati</taxon>
        <taxon>Pseudomonadota</taxon>
        <taxon>Alphaproteobacteria</taxon>
        <taxon>Rhodobacterales</taxon>
        <taxon>Roseobacteraceae</taxon>
        <taxon>Pontibaca</taxon>
    </lineage>
</organism>
<dbReference type="InterPro" id="IPR005122">
    <property type="entry name" value="Uracil-DNA_glycosylase-like"/>
</dbReference>
<accession>A0A1R3WXD3</accession>
<reference evidence="14 15" key="1">
    <citation type="submission" date="2017-01" db="EMBL/GenBank/DDBJ databases">
        <authorList>
            <person name="Mah S.A."/>
            <person name="Swanson W.J."/>
            <person name="Moy G.W."/>
            <person name="Vacquier V.D."/>
        </authorList>
    </citation>
    <scope>NUCLEOTIDE SEQUENCE [LARGE SCALE GENOMIC DNA]</scope>
    <source>
        <strain evidence="14 15">DSM 21219</strain>
    </source>
</reference>
<feature type="region of interest" description="Disordered" evidence="12">
    <location>
        <begin position="34"/>
        <end position="82"/>
    </location>
</feature>
<evidence type="ECO:0000256" key="4">
    <source>
        <dbReference type="ARBA" id="ARBA00019403"/>
    </source>
</evidence>
<evidence type="ECO:0000259" key="13">
    <source>
        <dbReference type="SMART" id="SM00986"/>
    </source>
</evidence>
<feature type="compositionally biased region" description="Low complexity" evidence="12">
    <location>
        <begin position="44"/>
        <end position="69"/>
    </location>
</feature>
<dbReference type="PANTHER" id="PTHR33693">
    <property type="entry name" value="TYPE-5 URACIL-DNA GLYCOSYLASE"/>
    <property type="match status" value="1"/>
</dbReference>
<dbReference type="EMBL" id="FTPS01000001">
    <property type="protein sequence ID" value="SIT81538.1"/>
    <property type="molecule type" value="Genomic_DNA"/>
</dbReference>
<keyword evidence="15" id="KW-1185">Reference proteome</keyword>
<dbReference type="InterPro" id="IPR051536">
    <property type="entry name" value="UDG_Type-4/5"/>
</dbReference>
<keyword evidence="6" id="KW-0479">Metal-binding</keyword>
<dbReference type="SMART" id="SM00986">
    <property type="entry name" value="UDG"/>
    <property type="match status" value="1"/>
</dbReference>
<dbReference type="InterPro" id="IPR005273">
    <property type="entry name" value="Ura-DNA_glyco_family4"/>
</dbReference>
<evidence type="ECO:0000256" key="10">
    <source>
        <dbReference type="ARBA" id="ARBA00023014"/>
    </source>
</evidence>
<dbReference type="PANTHER" id="PTHR33693:SF1">
    <property type="entry name" value="TYPE-4 URACIL-DNA GLYCOSYLASE"/>
    <property type="match status" value="1"/>
</dbReference>
<evidence type="ECO:0000256" key="7">
    <source>
        <dbReference type="ARBA" id="ARBA00022763"/>
    </source>
</evidence>
<evidence type="ECO:0000256" key="1">
    <source>
        <dbReference type="ARBA" id="ARBA00001400"/>
    </source>
</evidence>
<evidence type="ECO:0000256" key="5">
    <source>
        <dbReference type="ARBA" id="ARBA00022485"/>
    </source>
</evidence>
<dbReference type="STRING" id="515897.SAMN05421849_1497"/>
<dbReference type="CDD" id="cd10030">
    <property type="entry name" value="UDG-F4_TTUDGA_SPO1dp_like"/>
    <property type="match status" value="1"/>
</dbReference>
<keyword evidence="8" id="KW-0378">Hydrolase</keyword>
<dbReference type="EC" id="3.2.2.27" evidence="3"/>
<keyword evidence="7" id="KW-0227">DNA damage</keyword>
<keyword evidence="11" id="KW-0234">DNA repair</keyword>
<keyword evidence="9" id="KW-0408">Iron</keyword>
<feature type="domain" description="Uracil-DNA glycosylase-like" evidence="13">
    <location>
        <begin position="116"/>
        <end position="262"/>
    </location>
</feature>
<dbReference type="Gene3D" id="3.40.470.10">
    <property type="entry name" value="Uracil-DNA glycosylase-like domain"/>
    <property type="match status" value="1"/>
</dbReference>
<evidence type="ECO:0000256" key="8">
    <source>
        <dbReference type="ARBA" id="ARBA00022801"/>
    </source>
</evidence>
<evidence type="ECO:0000256" key="9">
    <source>
        <dbReference type="ARBA" id="ARBA00023004"/>
    </source>
</evidence>
<dbReference type="SUPFAM" id="SSF52141">
    <property type="entry name" value="Uracil-DNA glycosylase-like"/>
    <property type="match status" value="1"/>
</dbReference>
<dbReference type="Pfam" id="PF03167">
    <property type="entry name" value="UDG"/>
    <property type="match status" value="1"/>
</dbReference>
<gene>
    <name evidence="14" type="ORF">SAMN05421849_1497</name>
</gene>
<keyword evidence="5" id="KW-0004">4Fe-4S</keyword>
<dbReference type="GO" id="GO:0046872">
    <property type="term" value="F:metal ion binding"/>
    <property type="evidence" value="ECO:0007669"/>
    <property type="project" value="UniProtKB-KW"/>
</dbReference>
<dbReference type="AlphaFoldDB" id="A0A1R3WXD3"/>
<comment type="similarity">
    <text evidence="2">Belongs to the uracil-DNA glycosylase (UDG) superfamily. Type 4 (UDGa) family.</text>
</comment>
<protein>
    <recommendedName>
        <fullName evidence="4">Type-4 uracil-DNA glycosylase</fullName>
        <ecNumber evidence="3">3.2.2.27</ecNumber>
    </recommendedName>
</protein>
<dbReference type="GO" id="GO:0004844">
    <property type="term" value="F:uracil DNA N-glycosylase activity"/>
    <property type="evidence" value="ECO:0007669"/>
    <property type="project" value="UniProtKB-EC"/>
</dbReference>
<proteinExistence type="inferred from homology"/>
<dbReference type="NCBIfam" id="TIGR00758">
    <property type="entry name" value="UDG_fam4"/>
    <property type="match status" value="1"/>
</dbReference>
<sequence length="271" mass="29150">MTGMESRLDPEIARALLEWQFDMGVVDAIGDAPIDRRGLPGTPPGAARSGPIAAARPPARDPGPAAGDEPASESETSPLAVAERAAADARSLDDLRAALAAFEGCELKKGARNLVFADGTAPAPVMIVGEAPGRDEDREGRPFVGQAGKLLDRMLAEIGLSRQENVYITNVLPWRPPQNRTPTREEIAMLLPFLRRHVELVAPEVIVAMGNTSIQALLGKTGITKLRGQWTEALGRPLLPMLHPAYLLRNPIAKRETWADLLSLWAHLHGA</sequence>
<evidence type="ECO:0000256" key="11">
    <source>
        <dbReference type="ARBA" id="ARBA00023204"/>
    </source>
</evidence>